<dbReference type="GO" id="GO:0070403">
    <property type="term" value="F:NAD+ binding"/>
    <property type="evidence" value="ECO:0007669"/>
    <property type="project" value="TreeGrafter"/>
</dbReference>
<evidence type="ECO:0000256" key="3">
    <source>
        <dbReference type="PROSITE-ProRule" id="PRU00236"/>
    </source>
</evidence>
<dbReference type="RefSeq" id="WP_095985256.1">
    <property type="nucleotide sequence ID" value="NZ_CP022098.1"/>
</dbReference>
<keyword evidence="1" id="KW-0808">Transferase</keyword>
<evidence type="ECO:0000313" key="5">
    <source>
        <dbReference type="EMBL" id="ATB36848.1"/>
    </source>
</evidence>
<dbReference type="GO" id="GO:0017136">
    <property type="term" value="F:histone deacetylase activity, NAD-dependent"/>
    <property type="evidence" value="ECO:0007669"/>
    <property type="project" value="TreeGrafter"/>
</dbReference>
<feature type="binding site" evidence="3">
    <location>
        <position position="137"/>
    </location>
    <ligand>
        <name>Zn(2+)</name>
        <dbReference type="ChEBI" id="CHEBI:29105"/>
    </ligand>
</feature>
<organism evidence="5 6">
    <name type="scientific">Cystobacter fuscus</name>
    <dbReference type="NCBI Taxonomy" id="43"/>
    <lineage>
        <taxon>Bacteria</taxon>
        <taxon>Pseudomonadati</taxon>
        <taxon>Myxococcota</taxon>
        <taxon>Myxococcia</taxon>
        <taxon>Myxococcales</taxon>
        <taxon>Cystobacterineae</taxon>
        <taxon>Archangiaceae</taxon>
        <taxon>Cystobacter</taxon>
    </lineage>
</organism>
<dbReference type="Gene3D" id="3.40.50.1220">
    <property type="entry name" value="TPP-binding domain"/>
    <property type="match status" value="1"/>
</dbReference>
<evidence type="ECO:0000259" key="4">
    <source>
        <dbReference type="PROSITE" id="PS50305"/>
    </source>
</evidence>
<reference evidence="5 6" key="1">
    <citation type="submission" date="2017-06" db="EMBL/GenBank/DDBJ databases">
        <title>Sequencing and comparative analysis of myxobacterial genomes.</title>
        <authorList>
            <person name="Rupp O."/>
            <person name="Goesmann A."/>
            <person name="Sogaard-Andersen L."/>
        </authorList>
    </citation>
    <scope>NUCLEOTIDE SEQUENCE [LARGE SCALE GENOMIC DNA]</scope>
    <source>
        <strain evidence="5 6">DSM 52655</strain>
    </source>
</reference>
<gene>
    <name evidence="5" type="ORF">CYFUS_002263</name>
</gene>
<dbReference type="InterPro" id="IPR029035">
    <property type="entry name" value="DHS-like_NAD/FAD-binding_dom"/>
</dbReference>
<name>A0A250J014_9BACT</name>
<dbReference type="EMBL" id="CP022098">
    <property type="protein sequence ID" value="ATB36848.1"/>
    <property type="molecule type" value="Genomic_DNA"/>
</dbReference>
<dbReference type="GO" id="GO:0046872">
    <property type="term" value="F:metal ion binding"/>
    <property type="evidence" value="ECO:0007669"/>
    <property type="project" value="UniProtKB-KW"/>
</dbReference>
<feature type="binding site" evidence="3">
    <location>
        <position position="141"/>
    </location>
    <ligand>
        <name>Zn(2+)</name>
        <dbReference type="ChEBI" id="CHEBI:29105"/>
    </ligand>
</feature>
<proteinExistence type="predicted"/>
<keyword evidence="2" id="KW-0520">NAD</keyword>
<feature type="domain" description="Deacetylase sirtuin-type" evidence="4">
    <location>
        <begin position="1"/>
        <end position="291"/>
    </location>
</feature>
<evidence type="ECO:0000313" key="6">
    <source>
        <dbReference type="Proteomes" id="UP000217257"/>
    </source>
</evidence>
<dbReference type="InterPro" id="IPR026591">
    <property type="entry name" value="Sirtuin_cat_small_dom_sf"/>
</dbReference>
<dbReference type="PROSITE" id="PS50305">
    <property type="entry name" value="SIRTUIN"/>
    <property type="match status" value="1"/>
</dbReference>
<dbReference type="Proteomes" id="UP000217257">
    <property type="component" value="Chromosome"/>
</dbReference>
<comment type="caution">
    <text evidence="3">Lacks conserved residue(s) required for the propagation of feature annotation.</text>
</comment>
<feature type="binding site" evidence="3">
    <location>
        <position position="178"/>
    </location>
    <ligand>
        <name>Zn(2+)</name>
        <dbReference type="ChEBI" id="CHEBI:29105"/>
    </ligand>
</feature>
<keyword evidence="3" id="KW-0862">Zinc</keyword>
<feature type="binding site" evidence="3">
    <location>
        <position position="175"/>
    </location>
    <ligand>
        <name>Zn(2+)</name>
        <dbReference type="ChEBI" id="CHEBI:29105"/>
    </ligand>
</feature>
<dbReference type="InterPro" id="IPR050134">
    <property type="entry name" value="NAD-dep_sirtuin_deacylases"/>
</dbReference>
<sequence>MGHEKAVELARRWLEESERVLIGAGAGMSAAAGIDYGDTATFARLFPAFVRLGFRAQYQFIGHEGLTPAQHWGFWSTHVKHVRFGEDERPAYQTLRQLVRDKDTFVLTSNVDMLFPRNGFDEARLFTPQGDYARMQCRRACSHETWPTRPFIERCLAVMDPETQQVTAPDAIPRCPRCGGDVFMNVRLDASFVEEPYIEQARRFRQWVRDGAARRLLVIEVGAGFNTPSVVRWRMEHLVHHHPDARLIRINLTDPELPEELGERAVSLAMGASQAFELLGYQAATHDLPSA</sequence>
<dbReference type="Gene3D" id="3.30.1600.10">
    <property type="entry name" value="SIR2/SIRT2 'Small Domain"/>
    <property type="match status" value="1"/>
</dbReference>
<evidence type="ECO:0000256" key="2">
    <source>
        <dbReference type="ARBA" id="ARBA00023027"/>
    </source>
</evidence>
<protein>
    <submittedName>
        <fullName evidence="5">NAD-dependent protein deacetylase</fullName>
    </submittedName>
</protein>
<dbReference type="SUPFAM" id="SSF52467">
    <property type="entry name" value="DHS-like NAD/FAD-binding domain"/>
    <property type="match status" value="1"/>
</dbReference>
<keyword evidence="3" id="KW-0479">Metal-binding</keyword>
<dbReference type="PANTHER" id="PTHR11085:SF10">
    <property type="entry name" value="NAD-DEPENDENT PROTEIN DEACYLASE SIRTUIN-5, MITOCHONDRIAL-RELATED"/>
    <property type="match status" value="1"/>
</dbReference>
<dbReference type="InterPro" id="IPR026590">
    <property type="entry name" value="Ssirtuin_cat_dom"/>
</dbReference>
<evidence type="ECO:0000256" key="1">
    <source>
        <dbReference type="ARBA" id="ARBA00022679"/>
    </source>
</evidence>
<accession>A0A250J014</accession>
<dbReference type="KEGG" id="cfus:CYFUS_002263"/>
<dbReference type="PANTHER" id="PTHR11085">
    <property type="entry name" value="NAD-DEPENDENT PROTEIN DEACYLASE SIRTUIN-5, MITOCHONDRIAL-RELATED"/>
    <property type="match status" value="1"/>
</dbReference>
<dbReference type="AlphaFoldDB" id="A0A250J014"/>